<evidence type="ECO:0000313" key="1">
    <source>
        <dbReference type="Proteomes" id="UP000046392"/>
    </source>
</evidence>
<organism evidence="1 2">
    <name type="scientific">Strongyloides papillosus</name>
    <name type="common">Intestinal threadworm</name>
    <dbReference type="NCBI Taxonomy" id="174720"/>
    <lineage>
        <taxon>Eukaryota</taxon>
        <taxon>Metazoa</taxon>
        <taxon>Ecdysozoa</taxon>
        <taxon>Nematoda</taxon>
        <taxon>Chromadorea</taxon>
        <taxon>Rhabditida</taxon>
        <taxon>Tylenchina</taxon>
        <taxon>Panagrolaimomorpha</taxon>
        <taxon>Strongyloidoidea</taxon>
        <taxon>Strongyloididae</taxon>
        <taxon>Strongyloides</taxon>
    </lineage>
</organism>
<sequence length="453" mass="53084">MSGNSGSNGNKPLNSQFPQYFTTNATEHYSKIEEIERNKQIFTQERTVHFQKMPVIQQDDKKTTEKINFIADSNREQETQHLKINNTVYHQLSGTQIITNESTKLDEKTKNRGNTYKTVFQYLAGSDQLQAKKNEFMLFVGNRFLEETLSLLKYSSNETLMQTFSKNHEKELYSFITTCYMSLIPERLRKKQGCLDAVINIFSSYFMISHFDFEKKRIINIAKCRKRKHKKKGLVSEHKKTQNEIDDAIIFLKKHTNSIFFNYELHLDIKILAVLRQRMEDIYSEFLEDNNLKAPELLPDLNRLPIILKTLFYYNEKIKNSTNVFNNEKLESSINEIFKRAMLRQPIEILSKINEKSNGIYVNIQDEKKTYVFAIGTTPIVLSENLEVTIKNWLMFNLLSPSFRMNEPHNRLYELLVTTTGGRGNHTTKGRAVNCIHVSQLINDIKDKNFETY</sequence>
<reference evidence="2" key="1">
    <citation type="submission" date="2017-02" db="UniProtKB">
        <authorList>
            <consortium name="WormBaseParasite"/>
        </authorList>
    </citation>
    <scope>IDENTIFICATION</scope>
</reference>
<proteinExistence type="predicted"/>
<evidence type="ECO:0000313" key="2">
    <source>
        <dbReference type="WBParaSite" id="SPAL_0001288000.1"/>
    </source>
</evidence>
<accession>A0A0N5C4K0</accession>
<protein>
    <submittedName>
        <fullName evidence="2">Uncharacterized protein</fullName>
    </submittedName>
</protein>
<dbReference type="AlphaFoldDB" id="A0A0N5C4K0"/>
<name>A0A0N5C4K0_STREA</name>
<dbReference type="WBParaSite" id="SPAL_0001288000.1">
    <property type="protein sequence ID" value="SPAL_0001288000.1"/>
    <property type="gene ID" value="SPAL_0001288000"/>
</dbReference>
<keyword evidence="1" id="KW-1185">Reference proteome</keyword>
<dbReference type="Proteomes" id="UP000046392">
    <property type="component" value="Unplaced"/>
</dbReference>